<evidence type="ECO:0000256" key="1">
    <source>
        <dbReference type="ARBA" id="ARBA00007749"/>
    </source>
</evidence>
<evidence type="ECO:0000313" key="6">
    <source>
        <dbReference type="EMBL" id="MFG6462001.1"/>
    </source>
</evidence>
<accession>A0ABW7GJA8</accession>
<keyword evidence="4" id="KW-0862">Zinc</keyword>
<comment type="similarity">
    <text evidence="1">Belongs to the metallo-beta-lactamase superfamily.</text>
</comment>
<sequence length="338" mass="35602">MTSTSAPFPLPSRRRQTTPGRLAIASALALAGFALASLPVPARAAAPQVKTQAPGWYRLMLGSFEVTSLSDGTATLPVDQLLHAPTGRVAEGLKQHFQTAPLETSVNAWLINTGSRLVLVDAGAGALFGPTLGKLAAQIRAAGYRPEQVDDILITHMHPDHVGGLAADGQRVFANATVHADKADADHWLSAAKAEAAPKEAKGFFQGAQASLAPYVQAGRFRTLERDAEIVPGIRAVAAHGHTPGHTIYAVESQGQRLVLIGDLIHVASVQLASPEVTIAFDTDEPQAAQTRARVFAELAASGSLVAATHFSFPGVGRLKQAGKGWTWMPLDYSSQLR</sequence>
<proteinExistence type="inferred from homology"/>
<dbReference type="InterPro" id="IPR036866">
    <property type="entry name" value="RibonucZ/Hydroxyglut_hydro"/>
</dbReference>
<keyword evidence="2" id="KW-0479">Metal-binding</keyword>
<dbReference type="SUPFAM" id="SSF56281">
    <property type="entry name" value="Metallo-hydrolase/oxidoreductase"/>
    <property type="match status" value="1"/>
</dbReference>
<protein>
    <submittedName>
        <fullName evidence="6">MBL fold metallo-hydrolase</fullName>
    </submittedName>
</protein>
<dbReference type="InterPro" id="IPR001279">
    <property type="entry name" value="Metallo-B-lactamas"/>
</dbReference>
<dbReference type="Proteomes" id="UP001606302">
    <property type="component" value="Unassembled WGS sequence"/>
</dbReference>
<dbReference type="PANTHER" id="PTHR42978">
    <property type="entry name" value="QUORUM-QUENCHING LACTONASE YTNP-RELATED-RELATED"/>
    <property type="match status" value="1"/>
</dbReference>
<feature type="domain" description="Metallo-beta-lactamase" evidence="5">
    <location>
        <begin position="105"/>
        <end position="310"/>
    </location>
</feature>
<dbReference type="EMBL" id="JBIGHX010000003">
    <property type="protein sequence ID" value="MFG6462001.1"/>
    <property type="molecule type" value="Genomic_DNA"/>
</dbReference>
<reference evidence="6 7" key="1">
    <citation type="submission" date="2024-08" db="EMBL/GenBank/DDBJ databases">
        <authorList>
            <person name="Lu H."/>
        </authorList>
    </citation>
    <scope>NUCLEOTIDE SEQUENCE [LARGE SCALE GENOMIC DNA]</scope>
    <source>
        <strain evidence="6 7">DXS20W</strain>
    </source>
</reference>
<name>A0ABW7GJA8_9BURK</name>
<evidence type="ECO:0000256" key="3">
    <source>
        <dbReference type="ARBA" id="ARBA00022801"/>
    </source>
</evidence>
<evidence type="ECO:0000313" key="7">
    <source>
        <dbReference type="Proteomes" id="UP001606302"/>
    </source>
</evidence>
<gene>
    <name evidence="6" type="ORF">ACG04Q_10500</name>
</gene>
<keyword evidence="7" id="KW-1185">Reference proteome</keyword>
<dbReference type="PANTHER" id="PTHR42978:SF6">
    <property type="entry name" value="QUORUM-QUENCHING LACTONASE YTNP-RELATED"/>
    <property type="match status" value="1"/>
</dbReference>
<dbReference type="InterPro" id="IPR051013">
    <property type="entry name" value="MBL_superfamily_lactonases"/>
</dbReference>
<dbReference type="SMART" id="SM00849">
    <property type="entry name" value="Lactamase_B"/>
    <property type="match status" value="1"/>
</dbReference>
<keyword evidence="3" id="KW-0378">Hydrolase</keyword>
<comment type="caution">
    <text evidence="6">The sequence shown here is derived from an EMBL/GenBank/DDBJ whole genome shotgun (WGS) entry which is preliminary data.</text>
</comment>
<dbReference type="Pfam" id="PF00753">
    <property type="entry name" value="Lactamase_B"/>
    <property type="match status" value="1"/>
</dbReference>
<evidence type="ECO:0000256" key="4">
    <source>
        <dbReference type="ARBA" id="ARBA00022833"/>
    </source>
</evidence>
<organism evidence="6 7">
    <name type="scientific">Pelomonas lactea</name>
    <dbReference type="NCBI Taxonomy" id="3299030"/>
    <lineage>
        <taxon>Bacteria</taxon>
        <taxon>Pseudomonadati</taxon>
        <taxon>Pseudomonadota</taxon>
        <taxon>Betaproteobacteria</taxon>
        <taxon>Burkholderiales</taxon>
        <taxon>Sphaerotilaceae</taxon>
        <taxon>Roseateles</taxon>
    </lineage>
</organism>
<evidence type="ECO:0000256" key="2">
    <source>
        <dbReference type="ARBA" id="ARBA00022723"/>
    </source>
</evidence>
<evidence type="ECO:0000259" key="5">
    <source>
        <dbReference type="SMART" id="SM00849"/>
    </source>
</evidence>
<dbReference type="CDD" id="cd07720">
    <property type="entry name" value="OPHC2-like_MBL-fold"/>
    <property type="match status" value="1"/>
</dbReference>
<dbReference type="RefSeq" id="WP_394510863.1">
    <property type="nucleotide sequence ID" value="NZ_JBIGHX010000003.1"/>
</dbReference>
<dbReference type="Gene3D" id="3.60.15.10">
    <property type="entry name" value="Ribonuclease Z/Hydroxyacylglutathione hydrolase-like"/>
    <property type="match status" value="1"/>
</dbReference>